<sequence length="297" mass="32215">MSLLGEERVCVLVRVSRVVSIVLGEFCTTTSRYVQTTSLPSCQPLPSPIPRPSSPSQSPTMPPKTRKSTSASSKAGASSSTDHLHPSSAAASAKTSTTNVGSASVSSSASTIKDHQSETHIPLKASKREMNAYERANSWTWNPIRIIERKLFRAYWNIEGTFVLSMLEAWEVFLVIVVFCLLTLLLWYSLIHYFPRHAQQVATRALYYVYGNSPPPQLAAAVTTSDPTATLNASAEAAAASATEGVLEKLIASTNQLWASLEAEKAQNDANPEVLDRLISNLNKVKQMMGTGAKTDL</sequence>
<evidence type="ECO:0000256" key="4">
    <source>
        <dbReference type="ARBA" id="ARBA00022989"/>
    </source>
</evidence>
<dbReference type="GO" id="GO:0005789">
    <property type="term" value="C:endoplasmic reticulum membrane"/>
    <property type="evidence" value="ECO:0007669"/>
    <property type="project" value="UniProtKB-SubCell"/>
</dbReference>
<evidence type="ECO:0000256" key="5">
    <source>
        <dbReference type="ARBA" id="ARBA00023136"/>
    </source>
</evidence>
<protein>
    <submittedName>
        <fullName evidence="8">Uncharacterized protein</fullName>
    </submittedName>
</protein>
<keyword evidence="3" id="KW-0256">Endoplasmic reticulum</keyword>
<keyword evidence="5 7" id="KW-0472">Membrane</keyword>
<dbReference type="HOGENOM" id="CLU_081648_0_0_1"/>
<dbReference type="EMBL" id="DF238822">
    <property type="protein sequence ID" value="GAC99038.1"/>
    <property type="molecule type" value="Genomic_DNA"/>
</dbReference>
<comment type="subcellular location">
    <subcellularLocation>
        <location evidence="1">Endoplasmic reticulum membrane</location>
        <topology evidence="1">Multi-pass membrane protein</topology>
    </subcellularLocation>
</comment>
<feature type="compositionally biased region" description="Pro residues" evidence="6">
    <location>
        <begin position="43"/>
        <end position="53"/>
    </location>
</feature>
<dbReference type="STRING" id="1305764.R9PC96"/>
<feature type="transmembrane region" description="Helical" evidence="7">
    <location>
        <begin position="172"/>
        <end position="194"/>
    </location>
</feature>
<evidence type="ECO:0000256" key="1">
    <source>
        <dbReference type="ARBA" id="ARBA00004477"/>
    </source>
</evidence>
<evidence type="ECO:0000256" key="2">
    <source>
        <dbReference type="ARBA" id="ARBA00022692"/>
    </source>
</evidence>
<reference evidence="9" key="1">
    <citation type="journal article" date="2013" name="Genome Announc.">
        <title>Draft genome sequence of the basidiomycetous yeast-like fungus Pseudozyma hubeiensis SY62, which produces an abundant amount of the biosurfactant mannosylerythritol lipids.</title>
        <authorList>
            <person name="Konishi M."/>
            <person name="Hatada Y."/>
            <person name="Horiuchi J."/>
        </authorList>
    </citation>
    <scope>NUCLEOTIDE SEQUENCE [LARGE SCALE GENOMIC DNA]</scope>
    <source>
        <strain evidence="9">SY62</strain>
    </source>
</reference>
<evidence type="ECO:0000256" key="3">
    <source>
        <dbReference type="ARBA" id="ARBA00022824"/>
    </source>
</evidence>
<dbReference type="Proteomes" id="UP000014071">
    <property type="component" value="Unassembled WGS sequence"/>
</dbReference>
<feature type="compositionally biased region" description="Low complexity" evidence="6">
    <location>
        <begin position="68"/>
        <end position="111"/>
    </location>
</feature>
<dbReference type="GeneID" id="24111904"/>
<dbReference type="InterPro" id="IPR024512">
    <property type="entry name" value="Ser_palmitoyltrfase_ssu-like"/>
</dbReference>
<name>R9PC96_PSEHS</name>
<dbReference type="RefSeq" id="XP_012192625.1">
    <property type="nucleotide sequence ID" value="XM_012337235.1"/>
</dbReference>
<proteinExistence type="predicted"/>
<dbReference type="Pfam" id="PF11779">
    <property type="entry name" value="SPT_ssu-like"/>
    <property type="match status" value="1"/>
</dbReference>
<accession>R9PC96</accession>
<dbReference type="eggNOG" id="ENOG502SFIV">
    <property type="taxonomic scope" value="Eukaryota"/>
</dbReference>
<organism evidence="8 9">
    <name type="scientific">Pseudozyma hubeiensis (strain SY62)</name>
    <name type="common">Yeast</name>
    <dbReference type="NCBI Taxonomy" id="1305764"/>
    <lineage>
        <taxon>Eukaryota</taxon>
        <taxon>Fungi</taxon>
        <taxon>Dikarya</taxon>
        <taxon>Basidiomycota</taxon>
        <taxon>Ustilaginomycotina</taxon>
        <taxon>Ustilaginomycetes</taxon>
        <taxon>Ustilaginales</taxon>
        <taxon>Ustilaginaceae</taxon>
        <taxon>Pseudozyma</taxon>
    </lineage>
</organism>
<dbReference type="AlphaFoldDB" id="R9PC96"/>
<evidence type="ECO:0000256" key="7">
    <source>
        <dbReference type="SAM" id="Phobius"/>
    </source>
</evidence>
<feature type="region of interest" description="Disordered" evidence="6">
    <location>
        <begin position="38"/>
        <end position="123"/>
    </location>
</feature>
<keyword evidence="9" id="KW-1185">Reference proteome</keyword>
<gene>
    <name evidence="8" type="ORF">PHSY_006635</name>
</gene>
<dbReference type="OrthoDB" id="202672at2759"/>
<evidence type="ECO:0000256" key="6">
    <source>
        <dbReference type="SAM" id="MobiDB-lite"/>
    </source>
</evidence>
<keyword evidence="2 7" id="KW-0812">Transmembrane</keyword>
<evidence type="ECO:0000313" key="8">
    <source>
        <dbReference type="EMBL" id="GAC99038.1"/>
    </source>
</evidence>
<keyword evidence="4 7" id="KW-1133">Transmembrane helix</keyword>
<evidence type="ECO:0000313" key="9">
    <source>
        <dbReference type="Proteomes" id="UP000014071"/>
    </source>
</evidence>